<evidence type="ECO:0000313" key="1">
    <source>
        <dbReference type="EMBL" id="ATN95004.1"/>
    </source>
</evidence>
<dbReference type="EMBL" id="MF974396">
    <property type="protein sequence ID" value="ATN95004.1"/>
    <property type="molecule type" value="Genomic_DNA"/>
</dbReference>
<protein>
    <submittedName>
        <fullName evidence="1">Uncharacterized protein</fullName>
    </submittedName>
</protein>
<sequence>MKSIGCFEKCGKCGEGIWVDEDRPYFKRWLDKYQKIRSIFTIDKWRKKVSTVQGGYFHGVIVKKFSEKTGMMPEEAKYHLKEQFLKVDRVGLDGKIRVTVRSYASLSTMEAEEFHEKCRIYILQEVGQYVPLPNEPDRSM</sequence>
<name>A0A343LE94_9CAUD</name>
<dbReference type="RefSeq" id="YP_009835465.1">
    <property type="nucleotide sequence ID" value="NC_048678.1"/>
</dbReference>
<evidence type="ECO:0000313" key="2">
    <source>
        <dbReference type="Proteomes" id="UP000259602"/>
    </source>
</evidence>
<organism evidence="1 2">
    <name type="scientific">Leptospira phage LE3</name>
    <dbReference type="NCBI Taxonomy" id="2041382"/>
    <lineage>
        <taxon>Viruses</taxon>
        <taxon>Duplodnaviria</taxon>
        <taxon>Heunggongvirae</taxon>
        <taxon>Uroviricota</taxon>
        <taxon>Caudoviricetes</taxon>
        <taxon>Nylescharonvirus</taxon>
        <taxon>Nylescharonvirus LE3</taxon>
    </lineage>
</organism>
<proteinExistence type="predicted"/>
<dbReference type="GeneID" id="55605537"/>
<dbReference type="Proteomes" id="UP000259602">
    <property type="component" value="Segment"/>
</dbReference>
<accession>A0A343LE94</accession>
<dbReference type="KEGG" id="vg:55605537"/>
<reference evidence="1 2" key="1">
    <citation type="journal article" date="2018" name="Sci. Rep.">
        <title>Characterization of LE3 and LE4, the only lytic phages known to infect the spirochete Leptospira.</title>
        <authorList>
            <person name="Schiettekatte O."/>
            <person name="Vincent A.T."/>
            <person name="Malosse C."/>
            <person name="Lechat P."/>
            <person name="Chamot-Rooke J."/>
            <person name="Veyrier F.J."/>
            <person name="Picardeau M."/>
            <person name="Bourhy P."/>
        </authorList>
    </citation>
    <scope>NUCLEOTIDE SEQUENCE [LARGE SCALE GENOMIC DNA]</scope>
</reference>
<keyword evidence="2" id="KW-1185">Reference proteome</keyword>